<evidence type="ECO:0000256" key="3">
    <source>
        <dbReference type="ARBA" id="ARBA00022588"/>
    </source>
</evidence>
<dbReference type="FunFam" id="2.40.10.10:FF:000028">
    <property type="entry name" value="Serine protease easter"/>
    <property type="match status" value="1"/>
</dbReference>
<comment type="similarity">
    <text evidence="8">Belongs to the peptidase S1 family. CLIP subfamily.</text>
</comment>
<keyword evidence="6" id="KW-1015">Disulfide bond</keyword>
<dbReference type="PANTHER" id="PTHR24260:SF147">
    <property type="entry name" value="EG:BACR7A4.3 PROTEIN-RELATED"/>
    <property type="match status" value="1"/>
</dbReference>
<dbReference type="InterPro" id="IPR033116">
    <property type="entry name" value="TRYPSIN_SER"/>
</dbReference>
<comment type="subcellular location">
    <subcellularLocation>
        <location evidence="1">Secreted</location>
    </subcellularLocation>
</comment>
<sequence>MVIFQPPQAAVGWTNPATGKVTYECGGSLISSRYVVTAAHCGFDDKGILPDTIRLGDTDLGTTDDDFFAQNLKVRKFIPHPNYKRTQKYYDIALIELEQEARLDAAVCPICLWANAGLQQFSGGLQVAGYGVTDYAGDHSSTLQKATLDYYEFDSCNKQLPRPRSLFKGLTSDQFCAKTPMKDTCQGDSGGPIQVELSDINKAIPFLVGVTSFGTGCWDGSFGIYTKVSSYVDWIRSIVNVTVDPIACARQSECLSSRKFSDSRITPQNNSPFFRVELARDGKNLNQCSGALIDYRHVVTSASCTSWNNLQPTQVLANEQSIDITDITRHPLFVPGRHYNDIAVLRLDKFYNPHKIYQIVAPACIWNKGKIPEPIVFYSGYGPDSSGSSSSQETYVSLKILTAFFLDNGRCNSNYSSQFAQQLPGGFNGDFVCAENPVDLVPGICKLEPGGPISNFRRDNVVPYVYGVNTLGAECGGAGNLFVATRISSYYNWIESIVLNRTEKVVDSRFESDDHENDIHSHPVVNRGDFPSESHFGSLTHILPGLIATDHRLKPYGSQFTPLATASIYPNQYGELDGSPAKLTIYGAQLDTLPSASDEILQTLRSIPVHHSFPSSNSIEIIKSIEHPVREPIREFTIRQQPNHYPFLQRQFSTPESTLRFRSTIPQTYLPPTTNSIYYQRTPAVSRRLVANTFVPAPKATSSVASESFSIVKSVELYQDGHCTLSSGRSGRCVHYSACSVRASSYCNTYLLTVCCPL</sequence>
<keyword evidence="11" id="KW-1185">Reference proteome</keyword>
<dbReference type="InterPro" id="IPR051333">
    <property type="entry name" value="CLIP_Serine_Protease"/>
</dbReference>
<evidence type="ECO:0000256" key="7">
    <source>
        <dbReference type="ARBA" id="ARBA00023180"/>
    </source>
</evidence>
<dbReference type="PROSITE" id="PS50240">
    <property type="entry name" value="TRYPSIN_DOM"/>
    <property type="match status" value="2"/>
</dbReference>
<evidence type="ECO:0000256" key="6">
    <source>
        <dbReference type="ARBA" id="ARBA00023157"/>
    </source>
</evidence>
<gene>
    <name evidence="10" type="primary">5576807</name>
</gene>
<dbReference type="OrthoDB" id="7720246at2759"/>
<accession>A0A6I8TZE1</accession>
<feature type="domain" description="Peptidase S1" evidence="9">
    <location>
        <begin position="6"/>
        <end position="240"/>
    </location>
</feature>
<evidence type="ECO:0000313" key="11">
    <source>
        <dbReference type="Proteomes" id="UP000008820"/>
    </source>
</evidence>
<dbReference type="InterPro" id="IPR009003">
    <property type="entry name" value="Peptidase_S1_PA"/>
</dbReference>
<dbReference type="InterPro" id="IPR018114">
    <property type="entry name" value="TRYPSIN_HIS"/>
</dbReference>
<dbReference type="GO" id="GO:0004252">
    <property type="term" value="F:serine-type endopeptidase activity"/>
    <property type="evidence" value="ECO:0007669"/>
    <property type="project" value="InterPro"/>
</dbReference>
<keyword evidence="4" id="KW-0732">Signal</keyword>
<protein>
    <recommendedName>
        <fullName evidence="9">Peptidase S1 domain-containing protein</fullName>
    </recommendedName>
</protein>
<evidence type="ECO:0000256" key="5">
    <source>
        <dbReference type="ARBA" id="ARBA00022859"/>
    </source>
</evidence>
<keyword evidence="7" id="KW-0325">Glycoprotein</keyword>
<keyword evidence="5" id="KW-0391">Immunity</keyword>
<dbReference type="Pfam" id="PF00089">
    <property type="entry name" value="Trypsin"/>
    <property type="match status" value="2"/>
</dbReference>
<dbReference type="EnsemblMetazoa" id="AAEL021253-RA">
    <property type="protein sequence ID" value="AAEL021253-PA"/>
    <property type="gene ID" value="AAEL021253"/>
</dbReference>
<dbReference type="InParanoid" id="A0A6I8TZE1"/>
<name>A0A6I8TZE1_AEDAE</name>
<evidence type="ECO:0000256" key="8">
    <source>
        <dbReference type="ARBA" id="ARBA00024195"/>
    </source>
</evidence>
<dbReference type="GO" id="GO:0005576">
    <property type="term" value="C:extracellular region"/>
    <property type="evidence" value="ECO:0007669"/>
    <property type="project" value="UniProtKB-SubCell"/>
</dbReference>
<dbReference type="SUPFAM" id="SSF50494">
    <property type="entry name" value="Trypsin-like serine proteases"/>
    <property type="match status" value="2"/>
</dbReference>
<dbReference type="PRINTS" id="PR00722">
    <property type="entry name" value="CHYMOTRYPSIN"/>
</dbReference>
<feature type="domain" description="Peptidase S1" evidence="9">
    <location>
        <begin position="274"/>
        <end position="499"/>
    </location>
</feature>
<proteinExistence type="inferred from homology"/>
<dbReference type="SMART" id="SM00020">
    <property type="entry name" value="Tryp_SPc"/>
    <property type="match status" value="2"/>
</dbReference>
<dbReference type="InterPro" id="IPR001314">
    <property type="entry name" value="Peptidase_S1A"/>
</dbReference>
<evidence type="ECO:0000256" key="2">
    <source>
        <dbReference type="ARBA" id="ARBA00022525"/>
    </source>
</evidence>
<dbReference type="GO" id="GO:0006508">
    <property type="term" value="P:proteolysis"/>
    <property type="evidence" value="ECO:0007669"/>
    <property type="project" value="InterPro"/>
</dbReference>
<dbReference type="FunCoup" id="A0A6I8TZE1">
    <property type="interactions" value="11"/>
</dbReference>
<keyword evidence="3" id="KW-0399">Innate immunity</keyword>
<dbReference type="PROSITE" id="PS00135">
    <property type="entry name" value="TRYPSIN_SER"/>
    <property type="match status" value="1"/>
</dbReference>
<reference evidence="10 11" key="1">
    <citation type="submission" date="2017-06" db="EMBL/GenBank/DDBJ databases">
        <title>Aedes aegypti genome working group (AGWG) sequencing and assembly.</title>
        <authorList>
            <consortium name="Aedes aegypti Genome Working Group (AGWG)"/>
            <person name="Matthews B.J."/>
        </authorList>
    </citation>
    <scope>NUCLEOTIDE SEQUENCE [LARGE SCALE GENOMIC DNA]</scope>
    <source>
        <strain evidence="10 11">LVP_AGWG</strain>
    </source>
</reference>
<dbReference type="Proteomes" id="UP000008820">
    <property type="component" value="Chromosome 3"/>
</dbReference>
<evidence type="ECO:0000313" key="10">
    <source>
        <dbReference type="EnsemblMetazoa" id="AAEL021253-PA"/>
    </source>
</evidence>
<evidence type="ECO:0000256" key="4">
    <source>
        <dbReference type="ARBA" id="ARBA00022729"/>
    </source>
</evidence>
<dbReference type="GO" id="GO:0045087">
    <property type="term" value="P:innate immune response"/>
    <property type="evidence" value="ECO:0007669"/>
    <property type="project" value="UniProtKB-KW"/>
</dbReference>
<evidence type="ECO:0000259" key="9">
    <source>
        <dbReference type="PROSITE" id="PS50240"/>
    </source>
</evidence>
<dbReference type="Gene3D" id="2.40.10.10">
    <property type="entry name" value="Trypsin-like serine proteases"/>
    <property type="match status" value="2"/>
</dbReference>
<evidence type="ECO:0000256" key="1">
    <source>
        <dbReference type="ARBA" id="ARBA00004613"/>
    </source>
</evidence>
<reference evidence="10" key="2">
    <citation type="submission" date="2020-05" db="UniProtKB">
        <authorList>
            <consortium name="EnsemblMetazoa"/>
        </authorList>
    </citation>
    <scope>IDENTIFICATION</scope>
    <source>
        <strain evidence="10">LVP_AGWG</strain>
    </source>
</reference>
<dbReference type="AlphaFoldDB" id="A0A6I8TZE1"/>
<dbReference type="PANTHER" id="PTHR24260">
    <property type="match status" value="1"/>
</dbReference>
<dbReference type="PROSITE" id="PS00134">
    <property type="entry name" value="TRYPSIN_HIS"/>
    <property type="match status" value="1"/>
</dbReference>
<dbReference type="CDD" id="cd00190">
    <property type="entry name" value="Tryp_SPc"/>
    <property type="match status" value="1"/>
</dbReference>
<organism evidence="10 11">
    <name type="scientific">Aedes aegypti</name>
    <name type="common">Yellowfever mosquito</name>
    <name type="synonym">Culex aegypti</name>
    <dbReference type="NCBI Taxonomy" id="7159"/>
    <lineage>
        <taxon>Eukaryota</taxon>
        <taxon>Metazoa</taxon>
        <taxon>Ecdysozoa</taxon>
        <taxon>Arthropoda</taxon>
        <taxon>Hexapoda</taxon>
        <taxon>Insecta</taxon>
        <taxon>Pterygota</taxon>
        <taxon>Neoptera</taxon>
        <taxon>Endopterygota</taxon>
        <taxon>Diptera</taxon>
        <taxon>Nematocera</taxon>
        <taxon>Culicoidea</taxon>
        <taxon>Culicidae</taxon>
        <taxon>Culicinae</taxon>
        <taxon>Aedini</taxon>
        <taxon>Aedes</taxon>
        <taxon>Stegomyia</taxon>
    </lineage>
</organism>
<dbReference type="InterPro" id="IPR001254">
    <property type="entry name" value="Trypsin_dom"/>
</dbReference>
<dbReference type="InterPro" id="IPR043504">
    <property type="entry name" value="Peptidase_S1_PA_chymotrypsin"/>
</dbReference>
<keyword evidence="2" id="KW-0964">Secreted</keyword>